<sequence length="242" mass="24036">MPKAVIFGATGAVGSQLYAQLAGWGNVVTVGRRAPPDDTAAAAAAGAAGAAPPPGRSVRHIVLADLTALPASAEARDAMAGADAAFIALGTTRGDAGSAEAFRRVDLDFVAAAAQAAKSAGVRYVGLVSAQGANPNLWATNWKLLHPLLYSKTKGEAEEAVKAAGFPAVGIFRPGLLERGAAARSGERLFAGLVPSVPVAGVAAAMIADAERFLTGGGRAAGVRVFEMAAIQKAAAAGAAPE</sequence>
<dbReference type="OrthoDB" id="430436at2759"/>
<dbReference type="PANTHER" id="PTHR14097:SF7">
    <property type="entry name" value="OXIDOREDUCTASE HTATIP2"/>
    <property type="match status" value="1"/>
</dbReference>
<accession>A0A2V0NSR5</accession>
<evidence type="ECO:0000259" key="1">
    <source>
        <dbReference type="Pfam" id="PF13460"/>
    </source>
</evidence>
<feature type="domain" description="NAD(P)-binding" evidence="1">
    <location>
        <begin position="8"/>
        <end position="207"/>
    </location>
</feature>
<dbReference type="SUPFAM" id="SSF51735">
    <property type="entry name" value="NAD(P)-binding Rossmann-fold domains"/>
    <property type="match status" value="1"/>
</dbReference>
<organism evidence="2 3">
    <name type="scientific">Raphidocelis subcapitata</name>
    <dbReference type="NCBI Taxonomy" id="307507"/>
    <lineage>
        <taxon>Eukaryota</taxon>
        <taxon>Viridiplantae</taxon>
        <taxon>Chlorophyta</taxon>
        <taxon>core chlorophytes</taxon>
        <taxon>Chlorophyceae</taxon>
        <taxon>CS clade</taxon>
        <taxon>Sphaeropleales</taxon>
        <taxon>Selenastraceae</taxon>
        <taxon>Raphidocelis</taxon>
    </lineage>
</organism>
<dbReference type="InParanoid" id="A0A2V0NSR5"/>
<proteinExistence type="predicted"/>
<dbReference type="Pfam" id="PF13460">
    <property type="entry name" value="NAD_binding_10"/>
    <property type="match status" value="1"/>
</dbReference>
<dbReference type="EMBL" id="BDRX01000018">
    <property type="protein sequence ID" value="GBF90674.1"/>
    <property type="molecule type" value="Genomic_DNA"/>
</dbReference>
<dbReference type="GO" id="GO:0051170">
    <property type="term" value="P:import into nucleus"/>
    <property type="evidence" value="ECO:0007669"/>
    <property type="project" value="TreeGrafter"/>
</dbReference>
<dbReference type="InterPro" id="IPR036291">
    <property type="entry name" value="NAD(P)-bd_dom_sf"/>
</dbReference>
<name>A0A2V0NSR5_9CHLO</name>
<dbReference type="InterPro" id="IPR016040">
    <property type="entry name" value="NAD(P)-bd_dom"/>
</dbReference>
<keyword evidence="3" id="KW-1185">Reference proteome</keyword>
<dbReference type="GO" id="GO:0005737">
    <property type="term" value="C:cytoplasm"/>
    <property type="evidence" value="ECO:0007669"/>
    <property type="project" value="TreeGrafter"/>
</dbReference>
<dbReference type="Proteomes" id="UP000247498">
    <property type="component" value="Unassembled WGS sequence"/>
</dbReference>
<evidence type="ECO:0000313" key="2">
    <source>
        <dbReference type="EMBL" id="GBF90674.1"/>
    </source>
</evidence>
<protein>
    <recommendedName>
        <fullName evidence="1">NAD(P)-binding domain-containing protein</fullName>
    </recommendedName>
</protein>
<gene>
    <name evidence="2" type="ORF">Rsub_03246</name>
</gene>
<dbReference type="AlphaFoldDB" id="A0A2V0NSR5"/>
<dbReference type="PANTHER" id="PTHR14097">
    <property type="entry name" value="OXIDOREDUCTASE HTATIP2"/>
    <property type="match status" value="1"/>
</dbReference>
<dbReference type="STRING" id="307507.A0A2V0NSR5"/>
<evidence type="ECO:0000313" key="3">
    <source>
        <dbReference type="Proteomes" id="UP000247498"/>
    </source>
</evidence>
<dbReference type="Gene3D" id="3.40.50.720">
    <property type="entry name" value="NAD(P)-binding Rossmann-like Domain"/>
    <property type="match status" value="1"/>
</dbReference>
<reference evidence="2 3" key="1">
    <citation type="journal article" date="2018" name="Sci. Rep.">
        <title>Raphidocelis subcapitata (=Pseudokirchneriella subcapitata) provides an insight into genome evolution and environmental adaptations in the Sphaeropleales.</title>
        <authorList>
            <person name="Suzuki S."/>
            <person name="Yamaguchi H."/>
            <person name="Nakajima N."/>
            <person name="Kawachi M."/>
        </authorList>
    </citation>
    <scope>NUCLEOTIDE SEQUENCE [LARGE SCALE GENOMIC DNA]</scope>
    <source>
        <strain evidence="2 3">NIES-35</strain>
    </source>
</reference>
<comment type="caution">
    <text evidence="2">The sequence shown here is derived from an EMBL/GenBank/DDBJ whole genome shotgun (WGS) entry which is preliminary data.</text>
</comment>